<reference evidence="5 6" key="1">
    <citation type="submission" date="2020-07" db="EMBL/GenBank/DDBJ databases">
        <title>Vallitalea guaymasensis genome.</title>
        <authorList>
            <person name="Postec A."/>
        </authorList>
    </citation>
    <scope>NUCLEOTIDE SEQUENCE [LARGE SCALE GENOMIC DNA]</scope>
    <source>
        <strain evidence="5 6">Ra1766G1</strain>
    </source>
</reference>
<evidence type="ECO:0000313" key="6">
    <source>
        <dbReference type="Proteomes" id="UP000677305"/>
    </source>
</evidence>
<accession>A0A8J8MD37</accession>
<dbReference type="Gene3D" id="3.40.50.2300">
    <property type="match status" value="2"/>
</dbReference>
<dbReference type="Proteomes" id="UP000677305">
    <property type="component" value="Chromosome"/>
</dbReference>
<comment type="similarity">
    <text evidence="2">Belongs to the bacterial solute-binding protein 2 family.</text>
</comment>
<feature type="domain" description="Periplasmic binding protein" evidence="4">
    <location>
        <begin position="51"/>
        <end position="314"/>
    </location>
</feature>
<evidence type="ECO:0000256" key="2">
    <source>
        <dbReference type="ARBA" id="ARBA00007639"/>
    </source>
</evidence>
<dbReference type="GO" id="GO:0030246">
    <property type="term" value="F:carbohydrate binding"/>
    <property type="evidence" value="ECO:0007669"/>
    <property type="project" value="UniProtKB-ARBA"/>
</dbReference>
<protein>
    <submittedName>
        <fullName evidence="5">Sugar ABC transporter substrate-binding protein</fullName>
    </submittedName>
</protein>
<dbReference type="SUPFAM" id="SSF53822">
    <property type="entry name" value="Periplasmic binding protein-like I"/>
    <property type="match status" value="1"/>
</dbReference>
<keyword evidence="3" id="KW-0732">Signal</keyword>
<dbReference type="AlphaFoldDB" id="A0A8J8MD37"/>
<evidence type="ECO:0000313" key="5">
    <source>
        <dbReference type="EMBL" id="QUH30839.1"/>
    </source>
</evidence>
<evidence type="ECO:0000259" key="4">
    <source>
        <dbReference type="Pfam" id="PF13407"/>
    </source>
</evidence>
<dbReference type="InterPro" id="IPR028082">
    <property type="entry name" value="Peripla_BP_I"/>
</dbReference>
<dbReference type="EMBL" id="CP058561">
    <property type="protein sequence ID" value="QUH30839.1"/>
    <property type="molecule type" value="Genomic_DNA"/>
</dbReference>
<organism evidence="5 6">
    <name type="scientific">Vallitalea guaymasensis</name>
    <dbReference type="NCBI Taxonomy" id="1185412"/>
    <lineage>
        <taxon>Bacteria</taxon>
        <taxon>Bacillati</taxon>
        <taxon>Bacillota</taxon>
        <taxon>Clostridia</taxon>
        <taxon>Lachnospirales</taxon>
        <taxon>Vallitaleaceae</taxon>
        <taxon>Vallitalea</taxon>
    </lineage>
</organism>
<dbReference type="InterPro" id="IPR025997">
    <property type="entry name" value="SBP_2_dom"/>
</dbReference>
<keyword evidence="6" id="KW-1185">Reference proteome</keyword>
<dbReference type="CDD" id="cd01536">
    <property type="entry name" value="PBP1_ABC_sugar_binding-like"/>
    <property type="match status" value="1"/>
</dbReference>
<proteinExistence type="inferred from homology"/>
<name>A0A8J8MD37_9FIRM</name>
<dbReference type="GO" id="GO:0030313">
    <property type="term" value="C:cell envelope"/>
    <property type="evidence" value="ECO:0007669"/>
    <property type="project" value="UniProtKB-SubCell"/>
</dbReference>
<dbReference type="RefSeq" id="WP_212690953.1">
    <property type="nucleotide sequence ID" value="NZ_CP058561.1"/>
</dbReference>
<sequence>MKKILSIVLVMIIGLSLLAGCSKKEVKENTDNKEVASEKDNKKDEKKPLKIGVIYLTAEHPYYQAHAMHTQNYTAEKGIKLIELDGKVDQANMANQMENLVSQKVDGIIYCLLEGTAGSADINMAQEAGIPVITFAIKHDPKTADATFVGIDEKSAGALGGVEAANKFMAQFPDKKAKIAVIEMTGVSASTDRSDGFIEGFQSVITDAEVVVRLNGEGKKDKAMAVVEDAIQANPDINVFFGANGDQGLGALAALEAQGRGTIDTEIVISHDGSEPELLKIADPESALKIANANLPKDLAEATVDTILEIINGEREMKNTDDIFVPSAVITGDDIEAAQKFLKEQYNSDTQL</sequence>
<dbReference type="KEGG" id="vgu:HYG85_18710"/>
<evidence type="ECO:0000256" key="1">
    <source>
        <dbReference type="ARBA" id="ARBA00004196"/>
    </source>
</evidence>
<dbReference type="PANTHER" id="PTHR46847">
    <property type="entry name" value="D-ALLOSE-BINDING PERIPLASMIC PROTEIN-RELATED"/>
    <property type="match status" value="1"/>
</dbReference>
<comment type="subcellular location">
    <subcellularLocation>
        <location evidence="1">Cell envelope</location>
    </subcellularLocation>
</comment>
<dbReference type="Pfam" id="PF13407">
    <property type="entry name" value="Peripla_BP_4"/>
    <property type="match status" value="1"/>
</dbReference>
<evidence type="ECO:0000256" key="3">
    <source>
        <dbReference type="ARBA" id="ARBA00022729"/>
    </source>
</evidence>
<dbReference type="PANTHER" id="PTHR46847:SF1">
    <property type="entry name" value="D-ALLOSE-BINDING PERIPLASMIC PROTEIN-RELATED"/>
    <property type="match status" value="1"/>
</dbReference>
<gene>
    <name evidence="5" type="ORF">HYG85_18710</name>
</gene>
<dbReference type="PROSITE" id="PS51257">
    <property type="entry name" value="PROKAR_LIPOPROTEIN"/>
    <property type="match status" value="1"/>
</dbReference>